<feature type="compositionally biased region" description="Basic and acidic residues" evidence="1">
    <location>
        <begin position="18"/>
        <end position="32"/>
    </location>
</feature>
<protein>
    <submittedName>
        <fullName evidence="3">Vegetative cell wall protein gp1-like</fullName>
    </submittedName>
</protein>
<organism evidence="2 3">
    <name type="scientific">Aplysia californica</name>
    <name type="common">California sea hare</name>
    <dbReference type="NCBI Taxonomy" id="6500"/>
    <lineage>
        <taxon>Eukaryota</taxon>
        <taxon>Metazoa</taxon>
        <taxon>Spiralia</taxon>
        <taxon>Lophotrochozoa</taxon>
        <taxon>Mollusca</taxon>
        <taxon>Gastropoda</taxon>
        <taxon>Heterobranchia</taxon>
        <taxon>Euthyneura</taxon>
        <taxon>Tectipleura</taxon>
        <taxon>Aplysiida</taxon>
        <taxon>Aplysioidea</taxon>
        <taxon>Aplysiidae</taxon>
        <taxon>Aplysia</taxon>
    </lineage>
</organism>
<dbReference type="Proteomes" id="UP000694888">
    <property type="component" value="Unplaced"/>
</dbReference>
<evidence type="ECO:0000313" key="3">
    <source>
        <dbReference type="RefSeq" id="XP_035825981.1"/>
    </source>
</evidence>
<reference evidence="3" key="1">
    <citation type="submission" date="2025-08" db="UniProtKB">
        <authorList>
            <consortium name="RefSeq"/>
        </authorList>
    </citation>
    <scope>IDENTIFICATION</scope>
</reference>
<gene>
    <name evidence="3" type="primary">LOC118477780</name>
</gene>
<feature type="region of interest" description="Disordered" evidence="1">
    <location>
        <begin position="1"/>
        <end position="101"/>
    </location>
</feature>
<evidence type="ECO:0000256" key="1">
    <source>
        <dbReference type="SAM" id="MobiDB-lite"/>
    </source>
</evidence>
<feature type="compositionally biased region" description="Polar residues" evidence="1">
    <location>
        <begin position="69"/>
        <end position="81"/>
    </location>
</feature>
<feature type="compositionally biased region" description="Pro residues" evidence="1">
    <location>
        <begin position="82"/>
        <end position="94"/>
    </location>
</feature>
<dbReference type="GeneID" id="118477780"/>
<proteinExistence type="predicted"/>
<sequence>MAEPSLGEADSDSDGSQEDFKCIVENIRRDLQDAYSPSPAPSLSHAFSPSPAPFLSHTYSPSPAPSLSHAYSPNRTYSPNPTFSPNPIESPNPAFPTKSTSLGGLNPSSFPVCGRSCAPQGEVNRKKLTLSETYPGENERLSPTETSCKKPSMRRQSQGGSDAKSAGSAGGGFRRVWINWECRTPFVFTRLTSQSSEVIDEGKSYLLFSCRFQKKK</sequence>
<feature type="region of interest" description="Disordered" evidence="1">
    <location>
        <begin position="128"/>
        <end position="170"/>
    </location>
</feature>
<evidence type="ECO:0000313" key="2">
    <source>
        <dbReference type="Proteomes" id="UP000694888"/>
    </source>
</evidence>
<dbReference type="RefSeq" id="XP_035825981.1">
    <property type="nucleotide sequence ID" value="XM_035970088.1"/>
</dbReference>
<accession>A0ABM1VU89</accession>
<keyword evidence="2" id="KW-1185">Reference proteome</keyword>
<name>A0ABM1VU89_APLCA</name>